<proteinExistence type="predicted"/>
<organism evidence="2 3">
    <name type="scientific">Streptomyces glaucescens</name>
    <dbReference type="NCBI Taxonomy" id="1907"/>
    <lineage>
        <taxon>Bacteria</taxon>
        <taxon>Bacillati</taxon>
        <taxon>Actinomycetota</taxon>
        <taxon>Actinomycetes</taxon>
        <taxon>Kitasatosporales</taxon>
        <taxon>Streptomycetaceae</taxon>
        <taxon>Streptomyces</taxon>
    </lineage>
</organism>
<keyword evidence="3" id="KW-1185">Reference proteome</keyword>
<accession>A0A089XET9</accession>
<dbReference type="EMBL" id="CP009439">
    <property type="protein sequence ID" value="AIS02493.1"/>
    <property type="molecule type" value="Genomic_DNA"/>
</dbReference>
<keyword evidence="2" id="KW-0614">Plasmid</keyword>
<evidence type="ECO:0000313" key="3">
    <source>
        <dbReference type="Proteomes" id="UP000029482"/>
    </source>
</evidence>
<sequence length="116" mass="12223">MSCHGRADAVGQGMRRMITAAACAAALSGALLAPAPASASDCGYEATATVHFRSGPGTGYTSLGLLRAGDRMGDPKKRDGGWWKTFPMDRTQSGIKAGRMGWVKATYLRESVCMNH</sequence>
<gene>
    <name evidence="2" type="ORF">SGLAU_32815</name>
</gene>
<keyword evidence="1" id="KW-0732">Signal</keyword>
<name>A0A089XET9_STRGA</name>
<protein>
    <submittedName>
        <fullName evidence="2">Putative secreted protein</fullName>
    </submittedName>
</protein>
<dbReference type="Gene3D" id="2.30.30.40">
    <property type="entry name" value="SH3 Domains"/>
    <property type="match status" value="1"/>
</dbReference>
<evidence type="ECO:0000313" key="2">
    <source>
        <dbReference type="EMBL" id="AIS02493.1"/>
    </source>
</evidence>
<feature type="signal peptide" evidence="1">
    <location>
        <begin position="1"/>
        <end position="39"/>
    </location>
</feature>
<geneLocation type="plasmid" evidence="2 3">
    <name>pSglau1</name>
</geneLocation>
<dbReference type="Proteomes" id="UP000029482">
    <property type="component" value="Plasmid pSglau1"/>
</dbReference>
<dbReference type="AlphaFoldDB" id="A0A089XET9"/>
<dbReference type="HOGENOM" id="CLU_2095482_0_0_11"/>
<feature type="chain" id="PRO_5001851668" evidence="1">
    <location>
        <begin position="40"/>
        <end position="116"/>
    </location>
</feature>
<dbReference type="KEGG" id="sgu:SGLAU_32815"/>
<evidence type="ECO:0000256" key="1">
    <source>
        <dbReference type="SAM" id="SignalP"/>
    </source>
</evidence>
<reference evidence="3" key="1">
    <citation type="journal article" date="2015" name="J. Biotechnol.">
        <title>Complete genome sequence of the actinobacterium Streptomyces glaucescens GLA.O (DSM 40922) consisting of a linear chromosome and one linear plasmid.</title>
        <authorList>
            <person name="Ortseifen V."/>
            <person name="Winkler A."/>
            <person name="Albersmeier A."/>
            <person name="Wendler S."/>
            <person name="Puhler A."/>
            <person name="Kalinowski J."/>
            <person name="Ruckert C."/>
        </authorList>
    </citation>
    <scope>NUCLEOTIDE SEQUENCE [LARGE SCALE GENOMIC DNA]</scope>
    <source>
        <strain evidence="3">DSM 40922 / GLA O</strain>
        <plasmid evidence="3">pSglau1</plasmid>
    </source>
</reference>